<evidence type="ECO:0000313" key="2">
    <source>
        <dbReference type="Proteomes" id="UP000182584"/>
    </source>
</evidence>
<protein>
    <submittedName>
        <fullName evidence="1">Uncharacterized protein</fullName>
    </submittedName>
</protein>
<reference evidence="1 2" key="1">
    <citation type="submission" date="2016-10" db="EMBL/GenBank/DDBJ databases">
        <authorList>
            <person name="de Groot N.N."/>
        </authorList>
    </citation>
    <scope>NUCLEOTIDE SEQUENCE [LARGE SCALE GENOMIC DNA]</scope>
    <source>
        <strain evidence="1 2">AR40</strain>
    </source>
</reference>
<proteinExistence type="predicted"/>
<accession>A0A1H9X142</accession>
<dbReference type="RefSeq" id="WP_022759729.1">
    <property type="nucleotide sequence ID" value="NZ_FOGJ01000039.1"/>
</dbReference>
<dbReference type="Proteomes" id="UP000182584">
    <property type="component" value="Unassembled WGS sequence"/>
</dbReference>
<gene>
    <name evidence="1" type="ORF">SAMN04487884_13914</name>
</gene>
<dbReference type="AlphaFoldDB" id="A0A1H9X142"/>
<organism evidence="1 2">
    <name type="scientific">Butyrivibrio fibrisolvens</name>
    <dbReference type="NCBI Taxonomy" id="831"/>
    <lineage>
        <taxon>Bacteria</taxon>
        <taxon>Bacillati</taxon>
        <taxon>Bacillota</taxon>
        <taxon>Clostridia</taxon>
        <taxon>Lachnospirales</taxon>
        <taxon>Lachnospiraceae</taxon>
        <taxon>Butyrivibrio</taxon>
    </lineage>
</organism>
<sequence>MRSQKLNSEVALTPKERKELLDILVKAGIDKELAGTVFGRIEGDGGGCGKKDNCCHGGFGNTCKHDNCVHNNCKHDNCAHGCPTQCKHDACDSYFRVGRKDIDHLLDVLKQKNINPKALGKFEAKFMK</sequence>
<dbReference type="EMBL" id="FOGJ01000039">
    <property type="protein sequence ID" value="SES39850.1"/>
    <property type="molecule type" value="Genomic_DNA"/>
</dbReference>
<name>A0A1H9X142_BUTFI</name>
<evidence type="ECO:0000313" key="1">
    <source>
        <dbReference type="EMBL" id="SES39850.1"/>
    </source>
</evidence>